<reference evidence="1" key="1">
    <citation type="submission" date="2018-05" db="EMBL/GenBank/DDBJ databases">
        <authorList>
            <person name="Lanie J.A."/>
            <person name="Ng W.-L."/>
            <person name="Kazmierczak K.M."/>
            <person name="Andrzejewski T.M."/>
            <person name="Davidsen T.M."/>
            <person name="Wayne K.J."/>
            <person name="Tettelin H."/>
            <person name="Glass J.I."/>
            <person name="Rusch D."/>
            <person name="Podicherti R."/>
            <person name="Tsui H.-C.T."/>
            <person name="Winkler M.E."/>
        </authorList>
    </citation>
    <scope>NUCLEOTIDE SEQUENCE</scope>
</reference>
<sequence length="205" mass="23493">MLVEDSDLNDKSNYCIFLGIPTGSVMSAIHATMIRTGNAIEGLIEEEIPSDKIEGEITFHKKYPKLRDGNKGIVVDMEHEDKHEIDIIELKLGNTFDTKKAPAEVDSLNKVQKHLQKVQNKKVNKYVVCYTANTHEEIKAGFKGALPSDLNILTGREFAEKYYFEYENLLVKLAEKRIENQEFLLNYFIKNMDQKVVRKVIENAI</sequence>
<dbReference type="AlphaFoldDB" id="A0A382KXN8"/>
<proteinExistence type="predicted"/>
<accession>A0A382KXN8</accession>
<gene>
    <name evidence="1" type="ORF">METZ01_LOCUS282070</name>
</gene>
<name>A0A382KXN8_9ZZZZ</name>
<dbReference type="EMBL" id="UINC01083472">
    <property type="protein sequence ID" value="SVC29216.1"/>
    <property type="molecule type" value="Genomic_DNA"/>
</dbReference>
<evidence type="ECO:0000313" key="1">
    <source>
        <dbReference type="EMBL" id="SVC29216.1"/>
    </source>
</evidence>
<protein>
    <submittedName>
        <fullName evidence="1">Uncharacterized protein</fullName>
    </submittedName>
</protein>
<organism evidence="1">
    <name type="scientific">marine metagenome</name>
    <dbReference type="NCBI Taxonomy" id="408172"/>
    <lineage>
        <taxon>unclassified sequences</taxon>
        <taxon>metagenomes</taxon>
        <taxon>ecological metagenomes</taxon>
    </lineage>
</organism>